<accession>A0A1Q5PPX2</accession>
<gene>
    <name evidence="1" type="ORF">BSR29_01500</name>
</gene>
<keyword evidence="2" id="KW-1185">Reference proteome</keyword>
<dbReference type="STRING" id="1921764.BSR28_00955"/>
<proteinExistence type="predicted"/>
<dbReference type="Proteomes" id="UP000186785">
    <property type="component" value="Unassembled WGS sequence"/>
</dbReference>
<name>A0A1Q5PPX2_9ACTO</name>
<dbReference type="AlphaFoldDB" id="A0A1Q5PPX2"/>
<protein>
    <submittedName>
        <fullName evidence="1">Uncharacterized protein</fullName>
    </submittedName>
</protein>
<comment type="caution">
    <text evidence="1">The sequence shown here is derived from an EMBL/GenBank/DDBJ whole genome shotgun (WGS) entry which is preliminary data.</text>
</comment>
<reference evidence="1 2" key="1">
    <citation type="submission" date="2016-11" db="EMBL/GenBank/DDBJ databases">
        <title>Actinomyces gypaetusis sp. nov. isolated from the vulture Gypaetus barbatus in Qinghai Tibet Plateau China.</title>
        <authorList>
            <person name="Meng X."/>
        </authorList>
    </citation>
    <scope>NUCLEOTIDE SEQUENCE [LARGE SCALE GENOMIC DNA]</scope>
    <source>
        <strain evidence="1 2">VUL4_2</strain>
    </source>
</reference>
<dbReference type="EMBL" id="MQSV01000001">
    <property type="protein sequence ID" value="OKL49658.1"/>
    <property type="molecule type" value="Genomic_DNA"/>
</dbReference>
<evidence type="ECO:0000313" key="1">
    <source>
        <dbReference type="EMBL" id="OKL49658.1"/>
    </source>
</evidence>
<sequence length="563" mass="61730">MDYTLADFLVGMPTWQWLVGSDEQLAQFEAELADPGLDKESRKALQQQVDALRPFASRWEGIANPFREPDLASQVEITLEGAQDERVPAGAFKSVTLDGWATFEALPPADDVLVSGLPELPSFQVDFAPEVRERWQAELGLSGPFTTRCFTPWDPEVKGRPQLLFVVFDGDGQPCWHLSTPLNALYPPVDFEGQSGSQPDTESQLEAQGPEVIRAHEPQVWLQNPLASYTGSSLFIDTSGVQVEAPGALSTEPWLGQVDWPAARLALGAAGAALQLKHPLTCGVPERFTLIFATALLATLRLFEAQGGSLSKLAKAFETRPPKAYVKAQKLSEDKQWKWAQKLPFHKEFKAALKARRAATPPPLDSLGPVVEGDPQRVTELRFARASRLSETVLSSDLGDFMVVSSRFSASARFDCDPLLISRERFGAETELPSPAPGFGPLAGSRPHLYGGVPTEAEAEAYGQQQSAWCLGFGEQGASEFWSFEPELQQLKYFDKHHLSACDFQVTDRGIQMLMSGPGGVRTVRAEYFSEGDHGVLRFDSALFATQLLPLLAGIAWWEAALL</sequence>
<evidence type="ECO:0000313" key="2">
    <source>
        <dbReference type="Proteomes" id="UP000186785"/>
    </source>
</evidence>
<organism evidence="1 2">
    <name type="scientific">Boudabousia liubingyangii</name>
    <dbReference type="NCBI Taxonomy" id="1921764"/>
    <lineage>
        <taxon>Bacteria</taxon>
        <taxon>Bacillati</taxon>
        <taxon>Actinomycetota</taxon>
        <taxon>Actinomycetes</taxon>
        <taxon>Actinomycetales</taxon>
        <taxon>Actinomycetaceae</taxon>
        <taxon>Boudabousia</taxon>
    </lineage>
</organism>